<dbReference type="Pfam" id="PF13649">
    <property type="entry name" value="Methyltransf_25"/>
    <property type="match status" value="1"/>
</dbReference>
<feature type="domain" description="Methyltransferase" evidence="1">
    <location>
        <begin position="112"/>
        <end position="202"/>
    </location>
</feature>
<dbReference type="Gene3D" id="2.20.130.10">
    <property type="entry name" value="CAC2371-like domains"/>
    <property type="match status" value="1"/>
</dbReference>
<dbReference type="EMBL" id="FOKG01000007">
    <property type="protein sequence ID" value="SFB25864.1"/>
    <property type="molecule type" value="Genomic_DNA"/>
</dbReference>
<protein>
    <submittedName>
        <fullName evidence="2">dTDP-3-amino-3,6-dideoxy-alpha-D-glucopyranose N,N-dimethyltransferase/dTDP-3-amino-3,4,6-trideoxy-alpha-D-glucopyranose N,N-dimethyltransferase</fullName>
    </submittedName>
</protein>
<reference evidence="3" key="1">
    <citation type="submission" date="2016-10" db="EMBL/GenBank/DDBJ databases">
        <authorList>
            <person name="Varghese N."/>
            <person name="Submissions S."/>
        </authorList>
    </citation>
    <scope>NUCLEOTIDE SEQUENCE [LARGE SCALE GENOMIC DNA]</scope>
    <source>
        <strain evidence="3">CGMCC 4.3568</strain>
    </source>
</reference>
<dbReference type="InterPro" id="IPR029063">
    <property type="entry name" value="SAM-dependent_MTases_sf"/>
</dbReference>
<dbReference type="CDD" id="cd02440">
    <property type="entry name" value="AdoMet_MTases"/>
    <property type="match status" value="1"/>
</dbReference>
<dbReference type="InterPro" id="IPR041698">
    <property type="entry name" value="Methyltransf_25"/>
</dbReference>
<accession>A0A1I0ZJN6</accession>
<dbReference type="STRING" id="490629.SAMN05216266_10762"/>
<dbReference type="AlphaFoldDB" id="A0A1I0ZJN6"/>
<sequence length="318" mass="34925">MLCDVPPRATSVPVTGHSILEEDSAPAPRYPRRHLGEGKHIRGSVGEFGPDNLQRTTQRIAFFGEAGKLMYDSDIADIWDAVYRGRGRNYLTEAEGVAELIRQRQPAAASLLDVACGTGAHLSCFTTMFENVEGVELSEGMLAAGRAEWPTLNLHQGDMRTFDLGRRFDAVTCLFSSIGHAATTDELDRTVNRFVDHLNPGGVVVIEPWWFPETFIDGYVTGDVVHDAGRVIGRVSHSTREAGASRVSVHFLVADAEKGIQYFTEELIITLFSREEYEQAISRAGCIVEFVESGPRGRGFFVGHRASPVNNPTDEQAA</sequence>
<evidence type="ECO:0000259" key="1">
    <source>
        <dbReference type="Pfam" id="PF13649"/>
    </source>
</evidence>
<keyword evidence="2" id="KW-0808">Transferase</keyword>
<dbReference type="GO" id="GO:0008168">
    <property type="term" value="F:methyltransferase activity"/>
    <property type="evidence" value="ECO:0007669"/>
    <property type="project" value="UniProtKB-KW"/>
</dbReference>
<name>A0A1I0ZJN6_9PSEU</name>
<dbReference type="GO" id="GO:0032259">
    <property type="term" value="P:methylation"/>
    <property type="evidence" value="ECO:0007669"/>
    <property type="project" value="UniProtKB-KW"/>
</dbReference>
<organism evidence="2 3">
    <name type="scientific">Amycolatopsis marina</name>
    <dbReference type="NCBI Taxonomy" id="490629"/>
    <lineage>
        <taxon>Bacteria</taxon>
        <taxon>Bacillati</taxon>
        <taxon>Actinomycetota</taxon>
        <taxon>Actinomycetes</taxon>
        <taxon>Pseudonocardiales</taxon>
        <taxon>Pseudonocardiaceae</taxon>
        <taxon>Amycolatopsis</taxon>
    </lineage>
</organism>
<keyword evidence="2" id="KW-0489">Methyltransferase</keyword>
<evidence type="ECO:0000313" key="3">
    <source>
        <dbReference type="Proteomes" id="UP000243799"/>
    </source>
</evidence>
<proteinExistence type="predicted"/>
<evidence type="ECO:0000313" key="2">
    <source>
        <dbReference type="EMBL" id="SFB25864.1"/>
    </source>
</evidence>
<dbReference type="Gene3D" id="3.40.50.150">
    <property type="entry name" value="Vaccinia Virus protein VP39"/>
    <property type="match status" value="1"/>
</dbReference>
<gene>
    <name evidence="2" type="ORF">SAMN05216266_10762</name>
</gene>
<dbReference type="Proteomes" id="UP000243799">
    <property type="component" value="Unassembled WGS sequence"/>
</dbReference>
<keyword evidence="3" id="KW-1185">Reference proteome</keyword>
<dbReference type="SUPFAM" id="SSF53335">
    <property type="entry name" value="S-adenosyl-L-methionine-dependent methyltransferases"/>
    <property type="match status" value="1"/>
</dbReference>